<reference evidence="1" key="1">
    <citation type="submission" date="2022-03" db="EMBL/GenBank/DDBJ databases">
        <title>Genomic analyses of argali, domestic sheep and their hybrids provide insights into chromosomal evolution, heterosis and genetic basis of agronomic traits.</title>
        <authorList>
            <person name="Li M."/>
        </authorList>
    </citation>
    <scope>NUCLEOTIDE SEQUENCE</scope>
    <source>
        <strain evidence="1">F1 hybrid</strain>
    </source>
</reference>
<dbReference type="EMBL" id="CM043040">
    <property type="protein sequence ID" value="KAI4573025.1"/>
    <property type="molecule type" value="Genomic_DNA"/>
</dbReference>
<evidence type="ECO:0000313" key="1">
    <source>
        <dbReference type="EMBL" id="KAI4573025.1"/>
    </source>
</evidence>
<proteinExistence type="predicted"/>
<keyword evidence="2" id="KW-1185">Reference proteome</keyword>
<comment type="caution">
    <text evidence="1">The sequence shown here is derived from an EMBL/GenBank/DDBJ whole genome shotgun (WGS) entry which is preliminary data.</text>
</comment>
<dbReference type="Proteomes" id="UP001057279">
    <property type="component" value="Linkage Group LG15"/>
</dbReference>
<evidence type="ECO:0000313" key="2">
    <source>
        <dbReference type="Proteomes" id="UP001057279"/>
    </source>
</evidence>
<sequence length="793" mass="90200">MEGGVGCERTLVLAGAASESVMAAAAELSRPTIGDRSLERSCSPSLSREIVCEVFRSLHNLAGQLNLRDDVVKITIDWNKLQSLSAFQPAFLFSALEQHVLYLQPFLAKLQPLIKEENTTVVEEIGKTETGNKNEVNANFPTGDLEEEEKHKDGDLGDVKKTQIHFDPEVVQIKAGKAEIDRRISAFIERKQAEINENNVREFCNVIDCNQENSCARTDAIFTPYPGFKSHVKVSRVVNTYGPQTRSEGIQGSGHNPNSMLRDCGNQAVEERLQNIEAHLRLQTGGPVPRDIYQRIKKLEDKILELEGISPEYFQSINFSGKRRKVQPPQDTAQLQSLLLHFSINSSHCLLNLRFKKEPHFLKSKSSKRKEYAGTRLKVKDLLQNEKAIAAPEERVIGAALFITLTEFEFKNISFSLQRNIQFPGYYGLFEMKENGLAAKRGGSHILEKTPRFFIISEFLTLKFNDQAKWQFISNQEPCWFCSSVASRGVGVLFLRMGFVKVVKNKAYFKRYQVKFRRRREGETDYYARKRLVIQDKNKYNTPKYRMIVRVTNRDIICQIAYARIEGDMIVCAAYAHELPKYGVKVGLTNYAAAYCTGLLLARRLLNRFGMDKIYEGQVEVTGDEYNVESIDGQPGAFTCYLDAGLARTTTGNKVLGALKGAVDGGLSIPHSTKRFPGYDSESKEFSAEIHRKHIMGQNVADYMCYLIEEDEDAYKKQFSQYIKNNVTPDMMEEMYKKAHAAIRENPVYEKKPKKEVKKKRWNHPKMSLAQKKDRVAQKKASFLRAQERAAES</sequence>
<organism evidence="1 2">
    <name type="scientific">Ovis ammon polii x Ovis aries</name>
    <dbReference type="NCBI Taxonomy" id="2918886"/>
    <lineage>
        <taxon>Eukaryota</taxon>
        <taxon>Metazoa</taxon>
        <taxon>Chordata</taxon>
        <taxon>Craniata</taxon>
        <taxon>Vertebrata</taxon>
        <taxon>Euteleostomi</taxon>
        <taxon>Mammalia</taxon>
        <taxon>Eutheria</taxon>
        <taxon>Laurasiatheria</taxon>
        <taxon>Artiodactyla</taxon>
        <taxon>Ruminantia</taxon>
        <taxon>Pecora</taxon>
        <taxon>Bovidae</taxon>
        <taxon>Caprinae</taxon>
        <taxon>Ovis</taxon>
    </lineage>
</organism>
<name>A0ACB9UMP2_9CETA</name>
<accession>A0ACB9UMP2</accession>
<gene>
    <name evidence="1" type="ORF">MJG53_012863</name>
</gene>
<protein>
    <submittedName>
        <fullName evidence="1">Uncharacterized protein</fullName>
    </submittedName>
</protein>